<feature type="compositionally biased region" description="Polar residues" evidence="1">
    <location>
        <begin position="134"/>
        <end position="149"/>
    </location>
</feature>
<sequence length="219" mass="24460">MLSVIHPSSNQHLGAFPSNSSSYHGYSVQQNQINSNTAYDINYYDKKWLLQQQLLQQQQEQVQQQQQYPSSWSQASYLFHSVHSQYNNKYSNGFDNAANSVCVNTTNENNSQSSSSRLPSITQSNSYGGGCYTPNHSQTKSSSPTTSNTIAPINNGTLIAKDYSKPLFVDCSIEYELPNAPKVPKNSEPILMIHPAYRVHKTAKRTLPPPPLQASRKSL</sequence>
<evidence type="ECO:0000256" key="1">
    <source>
        <dbReference type="SAM" id="MobiDB-lite"/>
    </source>
</evidence>
<feature type="region of interest" description="Disordered" evidence="1">
    <location>
        <begin position="105"/>
        <end position="149"/>
    </location>
</feature>
<dbReference type="EMBL" id="HG994584">
    <property type="protein sequence ID" value="CAF2945109.1"/>
    <property type="molecule type" value="Genomic_DNA"/>
</dbReference>
<evidence type="ECO:0000313" key="2">
    <source>
        <dbReference type="EMBL" id="CAF2945109.1"/>
    </source>
</evidence>
<dbReference type="OrthoDB" id="8186948at2759"/>
<gene>
    <name evidence="2" type="ORF">LSAA_9657</name>
</gene>
<keyword evidence="3" id="KW-1185">Reference proteome</keyword>
<protein>
    <submittedName>
        <fullName evidence="2">(salmon louse) hypothetical protein</fullName>
    </submittedName>
</protein>
<evidence type="ECO:0000313" key="3">
    <source>
        <dbReference type="Proteomes" id="UP000675881"/>
    </source>
</evidence>
<dbReference type="Proteomes" id="UP000675881">
    <property type="component" value="Chromosome 5"/>
</dbReference>
<name>A0A7R8D0X1_LEPSM</name>
<feature type="compositionally biased region" description="Low complexity" evidence="1">
    <location>
        <begin position="105"/>
        <end position="124"/>
    </location>
</feature>
<proteinExistence type="predicted"/>
<reference evidence="2" key="1">
    <citation type="submission" date="2021-02" db="EMBL/GenBank/DDBJ databases">
        <authorList>
            <person name="Bekaert M."/>
        </authorList>
    </citation>
    <scope>NUCLEOTIDE SEQUENCE</scope>
    <source>
        <strain evidence="2">IoA-00</strain>
    </source>
</reference>
<accession>A0A7R8D0X1</accession>
<dbReference type="AlphaFoldDB" id="A0A7R8D0X1"/>
<organism evidence="2 3">
    <name type="scientific">Lepeophtheirus salmonis</name>
    <name type="common">Salmon louse</name>
    <name type="synonym">Caligus salmonis</name>
    <dbReference type="NCBI Taxonomy" id="72036"/>
    <lineage>
        <taxon>Eukaryota</taxon>
        <taxon>Metazoa</taxon>
        <taxon>Ecdysozoa</taxon>
        <taxon>Arthropoda</taxon>
        <taxon>Crustacea</taxon>
        <taxon>Multicrustacea</taxon>
        <taxon>Hexanauplia</taxon>
        <taxon>Copepoda</taxon>
        <taxon>Siphonostomatoida</taxon>
        <taxon>Caligidae</taxon>
        <taxon>Lepeophtheirus</taxon>
    </lineage>
</organism>